<evidence type="ECO:0000256" key="2">
    <source>
        <dbReference type="ARBA" id="ARBA00022729"/>
    </source>
</evidence>
<comment type="subcellular location">
    <subcellularLocation>
        <location evidence="1">Secreted</location>
    </subcellularLocation>
</comment>
<name>A0A926HY24_9FIRM</name>
<proteinExistence type="predicted"/>
<dbReference type="GO" id="GO:0016810">
    <property type="term" value="F:hydrolase activity, acting on carbon-nitrogen (but not peptide) bonds"/>
    <property type="evidence" value="ECO:0007669"/>
    <property type="project" value="InterPro"/>
</dbReference>
<dbReference type="Proteomes" id="UP000611762">
    <property type="component" value="Unassembled WGS sequence"/>
</dbReference>
<comment type="caution">
    <text evidence="5">The sequence shown here is derived from an EMBL/GenBank/DDBJ whole genome shotgun (WGS) entry which is preliminary data.</text>
</comment>
<accession>A0A926HY24</accession>
<dbReference type="PROSITE" id="PS51677">
    <property type="entry name" value="NODB"/>
    <property type="match status" value="1"/>
</dbReference>
<reference evidence="5" key="1">
    <citation type="submission" date="2020-08" db="EMBL/GenBank/DDBJ databases">
        <title>Genome public.</title>
        <authorList>
            <person name="Liu C."/>
            <person name="Sun Q."/>
        </authorList>
    </citation>
    <scope>NUCLEOTIDE SEQUENCE</scope>
    <source>
        <strain evidence="5">H8</strain>
    </source>
</reference>
<gene>
    <name evidence="5" type="ORF">H8698_01715</name>
</gene>
<sequence length="260" mass="28464">MKKLAAFLVAASLLFSAAPVSAAVHAVSNAPQPAGKSSVTVLMYHKISDDPADANNAFCISSKTFEEDIRFLKENGYTFCFASEVDDVLSGKRPRGNYVAVTFDDGYESDFYFAKPVLERYGAKATFFVIGSKIGMEDHIAKEHLSALSRLDVVEIGSHSYSLHNMPVSELKQSFDSKNPNPIADDFLKSANILEKIIGKKVAVLSYPNGIYNTDTDRALRNAGFTATFTSDEKRPVYPGVPHGRINRWKGAALKNLLAK</sequence>
<keyword evidence="6" id="KW-1185">Reference proteome</keyword>
<organism evidence="5 6">
    <name type="scientific">Congzhengia minquanensis</name>
    <dbReference type="NCBI Taxonomy" id="2763657"/>
    <lineage>
        <taxon>Bacteria</taxon>
        <taxon>Bacillati</taxon>
        <taxon>Bacillota</taxon>
        <taxon>Clostridia</taxon>
        <taxon>Eubacteriales</taxon>
        <taxon>Oscillospiraceae</taxon>
        <taxon>Congzhengia</taxon>
    </lineage>
</organism>
<feature type="chain" id="PRO_5037058790" evidence="3">
    <location>
        <begin position="23"/>
        <end position="260"/>
    </location>
</feature>
<dbReference type="CDD" id="cd10918">
    <property type="entry name" value="CE4_NodB_like_5s_6s"/>
    <property type="match status" value="1"/>
</dbReference>
<protein>
    <submittedName>
        <fullName evidence="5">Polysaccharide deacetylase family protein</fullName>
    </submittedName>
</protein>
<dbReference type="PANTHER" id="PTHR34216">
    <property type="match status" value="1"/>
</dbReference>
<dbReference type="EMBL" id="JACRSU010000001">
    <property type="protein sequence ID" value="MBC8539690.1"/>
    <property type="molecule type" value="Genomic_DNA"/>
</dbReference>
<dbReference type="Pfam" id="PF01522">
    <property type="entry name" value="Polysacc_deac_1"/>
    <property type="match status" value="1"/>
</dbReference>
<evidence type="ECO:0000259" key="4">
    <source>
        <dbReference type="PROSITE" id="PS51677"/>
    </source>
</evidence>
<dbReference type="InterPro" id="IPR051398">
    <property type="entry name" value="Polysacch_Deacetylase"/>
</dbReference>
<dbReference type="Gene3D" id="3.20.20.370">
    <property type="entry name" value="Glycoside hydrolase/deacetylase"/>
    <property type="match status" value="1"/>
</dbReference>
<dbReference type="RefSeq" id="WP_249310902.1">
    <property type="nucleotide sequence ID" value="NZ_JACRSU010000001.1"/>
</dbReference>
<dbReference type="GO" id="GO:0005975">
    <property type="term" value="P:carbohydrate metabolic process"/>
    <property type="evidence" value="ECO:0007669"/>
    <property type="project" value="InterPro"/>
</dbReference>
<feature type="signal peptide" evidence="3">
    <location>
        <begin position="1"/>
        <end position="22"/>
    </location>
</feature>
<evidence type="ECO:0000256" key="1">
    <source>
        <dbReference type="ARBA" id="ARBA00004613"/>
    </source>
</evidence>
<keyword evidence="2 3" id="KW-0732">Signal</keyword>
<evidence type="ECO:0000256" key="3">
    <source>
        <dbReference type="SAM" id="SignalP"/>
    </source>
</evidence>
<feature type="domain" description="NodB homology" evidence="4">
    <location>
        <begin position="97"/>
        <end position="260"/>
    </location>
</feature>
<evidence type="ECO:0000313" key="6">
    <source>
        <dbReference type="Proteomes" id="UP000611762"/>
    </source>
</evidence>
<dbReference type="AlphaFoldDB" id="A0A926HY24"/>
<dbReference type="InterPro" id="IPR011330">
    <property type="entry name" value="Glyco_hydro/deAcase_b/a-brl"/>
</dbReference>
<dbReference type="GO" id="GO:0005576">
    <property type="term" value="C:extracellular region"/>
    <property type="evidence" value="ECO:0007669"/>
    <property type="project" value="UniProtKB-SubCell"/>
</dbReference>
<dbReference type="PANTHER" id="PTHR34216:SF3">
    <property type="entry name" value="POLY-BETA-1,6-N-ACETYL-D-GLUCOSAMINE N-DEACETYLASE"/>
    <property type="match status" value="1"/>
</dbReference>
<dbReference type="SUPFAM" id="SSF88713">
    <property type="entry name" value="Glycoside hydrolase/deacetylase"/>
    <property type="match status" value="1"/>
</dbReference>
<dbReference type="InterPro" id="IPR002509">
    <property type="entry name" value="NODB_dom"/>
</dbReference>
<evidence type="ECO:0000313" key="5">
    <source>
        <dbReference type="EMBL" id="MBC8539690.1"/>
    </source>
</evidence>